<dbReference type="PANTHER" id="PTHR37535">
    <property type="entry name" value="FLUG DOMAIN PROTEIN"/>
    <property type="match status" value="1"/>
</dbReference>
<accession>W6YEK4</accession>
<evidence type="ECO:0000313" key="2">
    <source>
        <dbReference type="Proteomes" id="UP000053841"/>
    </source>
</evidence>
<protein>
    <recommendedName>
        <fullName evidence="3">Tyr recombinase domain-containing protein</fullName>
    </recommendedName>
</protein>
<dbReference type="Pfam" id="PF11917">
    <property type="entry name" value="DUF3435"/>
    <property type="match status" value="1"/>
</dbReference>
<dbReference type="RefSeq" id="XP_007716081.1">
    <property type="nucleotide sequence ID" value="XM_007717891.1"/>
</dbReference>
<dbReference type="EMBL" id="KI964738">
    <property type="protein sequence ID" value="EUC29611.1"/>
    <property type="molecule type" value="Genomic_DNA"/>
</dbReference>
<dbReference type="eggNOG" id="ENOG502SS4Y">
    <property type="taxonomic scope" value="Eukaryota"/>
</dbReference>
<dbReference type="KEGG" id="bze:COCCADRAFT_40028"/>
<organism evidence="1 2">
    <name type="scientific">Cochliobolus carbonum (strain 26-R-13)</name>
    <name type="common">Maize leaf spot fungus</name>
    <name type="synonym">Bipolaris zeicola</name>
    <dbReference type="NCBI Taxonomy" id="930089"/>
    <lineage>
        <taxon>Eukaryota</taxon>
        <taxon>Fungi</taxon>
        <taxon>Dikarya</taxon>
        <taxon>Ascomycota</taxon>
        <taxon>Pezizomycotina</taxon>
        <taxon>Dothideomycetes</taxon>
        <taxon>Pleosporomycetidae</taxon>
        <taxon>Pleosporales</taxon>
        <taxon>Pleosporineae</taxon>
        <taxon>Pleosporaceae</taxon>
        <taxon>Bipolaris</taxon>
    </lineage>
</organism>
<dbReference type="AlphaFoldDB" id="W6YEK4"/>
<dbReference type="HOGENOM" id="CLU_894258_0_0_1"/>
<sequence>MRLWKETGLLENNVTDVTVRNRLACLKRAVKLHTQYQYTPLQNAEINKYIAKVLVSGKLVSTSACSKPLAPLAVAEDIIRFLFTCDEYRGLHFRLRNQLAFAIQLMLLIGVRPGEIIESDAWHRSNEGLHYKDIELIHQRTATYQGWLLCVKLRNHKGHRKYKKHAPTMVLYEEPLMRYMCPVTWFLFLAFADDVFQNLSSHEDLAKARPPAGSSLYRARYKKDALDRPIMRNTRADGTLFADGIWTYDCFNTALRGVGQRAGESDCTATSNAVRPQRRRDRAILRLRLCWNRQPIDNTRTRTTPGALQRL</sequence>
<reference evidence="1 2" key="1">
    <citation type="journal article" date="2013" name="PLoS Genet.">
        <title>Comparative genome structure, secondary metabolite, and effector coding capacity across Cochliobolus pathogens.</title>
        <authorList>
            <person name="Condon B.J."/>
            <person name="Leng Y."/>
            <person name="Wu D."/>
            <person name="Bushley K.E."/>
            <person name="Ohm R.A."/>
            <person name="Otillar R."/>
            <person name="Martin J."/>
            <person name="Schackwitz W."/>
            <person name="Grimwood J."/>
            <person name="MohdZainudin N."/>
            <person name="Xue C."/>
            <person name="Wang R."/>
            <person name="Manning V.A."/>
            <person name="Dhillon B."/>
            <person name="Tu Z.J."/>
            <person name="Steffenson B.J."/>
            <person name="Salamov A."/>
            <person name="Sun H."/>
            <person name="Lowry S."/>
            <person name="LaButti K."/>
            <person name="Han J."/>
            <person name="Copeland A."/>
            <person name="Lindquist E."/>
            <person name="Barry K."/>
            <person name="Schmutz J."/>
            <person name="Baker S.E."/>
            <person name="Ciuffetti L.M."/>
            <person name="Grigoriev I.V."/>
            <person name="Zhong S."/>
            <person name="Turgeon B.G."/>
        </authorList>
    </citation>
    <scope>NUCLEOTIDE SEQUENCE [LARGE SCALE GENOMIC DNA]</scope>
    <source>
        <strain evidence="1 2">26-R-13</strain>
    </source>
</reference>
<dbReference type="OrthoDB" id="3943630at2759"/>
<dbReference type="STRING" id="930089.W6YEK4"/>
<name>W6YEK4_COCC2</name>
<dbReference type="GeneID" id="19149150"/>
<dbReference type="InterPro" id="IPR021842">
    <property type="entry name" value="DUF3435"/>
</dbReference>
<keyword evidence="2" id="KW-1185">Reference proteome</keyword>
<evidence type="ECO:0000313" key="1">
    <source>
        <dbReference type="EMBL" id="EUC29611.1"/>
    </source>
</evidence>
<dbReference type="Proteomes" id="UP000053841">
    <property type="component" value="Unassembled WGS sequence"/>
</dbReference>
<dbReference type="PANTHER" id="PTHR37535:SF3">
    <property type="entry name" value="FLUG DOMAIN-CONTAINING PROTEIN"/>
    <property type="match status" value="1"/>
</dbReference>
<proteinExistence type="predicted"/>
<evidence type="ECO:0008006" key="3">
    <source>
        <dbReference type="Google" id="ProtNLM"/>
    </source>
</evidence>
<gene>
    <name evidence="1" type="ORF">COCCADRAFT_40028</name>
</gene>